<evidence type="ECO:0008006" key="3">
    <source>
        <dbReference type="Google" id="ProtNLM"/>
    </source>
</evidence>
<dbReference type="InterPro" id="IPR043128">
    <property type="entry name" value="Rev_trsase/Diguanyl_cyclase"/>
</dbReference>
<organism evidence="1 2">
    <name type="scientific">Tigheibacillus jepli</name>
    <dbReference type="NCBI Taxonomy" id="3035914"/>
    <lineage>
        <taxon>Bacteria</taxon>
        <taxon>Bacillati</taxon>
        <taxon>Bacillota</taxon>
        <taxon>Bacilli</taxon>
        <taxon>Bacillales</taxon>
        <taxon>Bacillaceae</taxon>
        <taxon>Tigheibacillus</taxon>
    </lineage>
</organism>
<reference evidence="1 2" key="1">
    <citation type="submission" date="2023-10" db="EMBL/GenBank/DDBJ databases">
        <title>179-bfca-hs.</title>
        <authorList>
            <person name="Miliotis G."/>
            <person name="Sengupta P."/>
            <person name="Hameed A."/>
            <person name="Chuvochina M."/>
            <person name="Mcdonagh F."/>
            <person name="Simpson A.C."/>
            <person name="Singh N.K."/>
            <person name="Rekha P.D."/>
            <person name="Raman K."/>
            <person name="Hugenholtz P."/>
            <person name="Venkateswaran K."/>
        </authorList>
    </citation>
    <scope>NUCLEOTIDE SEQUENCE [LARGE SCALE GENOMIC DNA]</scope>
    <source>
        <strain evidence="1 2">179-BFC-A-HS</strain>
    </source>
</reference>
<comment type="caution">
    <text evidence="1">The sequence shown here is derived from an EMBL/GenBank/DDBJ whole genome shotgun (WGS) entry which is preliminary data.</text>
</comment>
<dbReference type="EMBL" id="JAROCA020000001">
    <property type="protein sequence ID" value="MDY0404440.1"/>
    <property type="molecule type" value="Genomic_DNA"/>
</dbReference>
<name>A0ABU5CFW3_9BACI</name>
<evidence type="ECO:0000313" key="2">
    <source>
        <dbReference type="Proteomes" id="UP001228376"/>
    </source>
</evidence>
<accession>A0ABU5CFW3</accession>
<keyword evidence="2" id="KW-1185">Reference proteome</keyword>
<dbReference type="Gene3D" id="3.30.70.270">
    <property type="match status" value="1"/>
</dbReference>
<proteinExistence type="predicted"/>
<sequence>MIKVAAIGKKDQILQLSQMVKDSNRIDIIPFEYSSVMEAPALIEKAFMCDIYLFLEEAAFLTGKALIDKKRLPAVRIPVNAYMVLASMYRISEQQKGSSFNSISIDVPPSARMDEVLSDLQLPKGHIYTYCQTEKNNFDGEKIVWHHRDLWKEGKIKHALTSVHEVHEELNALHIPNTCMSIPKMNMQEALDQLFSIASLNQTVSTQIVAAFVQVKNLSTLKKKYGKEAILKYQQLLNDNLQSFADRMDASLFASGEQFILLGARALLDYLSKHLRHLPILHEMEYALKKSVDIGFGYGLTAKQATNHAQLAMDACKASPVGCCYIVNDRQEIIGPLGVKKHFDTSRLYHALIHKARLNNELSYTFIDFINFRNNEPFSSQDVATYYQVTKRSAERTIHKLLSGDVIKVVGKERPYAKGRPRNLFQINV</sequence>
<evidence type="ECO:0000313" key="1">
    <source>
        <dbReference type="EMBL" id="MDY0404440.1"/>
    </source>
</evidence>
<dbReference type="RefSeq" id="WP_306067429.1">
    <property type="nucleotide sequence ID" value="NZ_JAROCA020000001.1"/>
</dbReference>
<gene>
    <name evidence="1" type="ORF">P5G51_002545</name>
</gene>
<dbReference type="Proteomes" id="UP001228376">
    <property type="component" value="Unassembled WGS sequence"/>
</dbReference>
<protein>
    <recommendedName>
        <fullName evidence="3">Transcriptional regulator</fullName>
    </recommendedName>
</protein>